<keyword evidence="2 12" id="KW-0515">Mutator protein</keyword>
<dbReference type="Gene3D" id="3.30.70.270">
    <property type="match status" value="1"/>
</dbReference>
<feature type="site" description="Substrate discrimination" evidence="12">
    <location>
        <position position="13"/>
    </location>
</feature>
<comment type="function">
    <text evidence="12">Poorly processive, error-prone DNA polymerase involved in untargeted mutagenesis. Copies undamaged DNA at stalled replication forks, which arise in vivo from mismatched or misaligned primer ends. These misaligned primers can be extended by PolIV. Exhibits no 3'-5' exonuclease (proofreading) activity. May be involved in translesional synthesis, in conjunction with the beta clamp from PolIII.</text>
</comment>
<keyword evidence="4 12" id="KW-0548">Nucleotidyltransferase</keyword>
<gene>
    <name evidence="14" type="primary">dinB1</name>
    <name evidence="12" type="synonym">dinB</name>
    <name evidence="14" type="ORF">SG0102_15570</name>
</gene>
<evidence type="ECO:0000256" key="12">
    <source>
        <dbReference type="HAMAP-Rule" id="MF_01113"/>
    </source>
</evidence>
<organism evidence="14 15">
    <name type="scientific">Intestinibaculum porci</name>
    <dbReference type="NCBI Taxonomy" id="2487118"/>
    <lineage>
        <taxon>Bacteria</taxon>
        <taxon>Bacillati</taxon>
        <taxon>Bacillota</taxon>
        <taxon>Erysipelotrichia</taxon>
        <taxon>Erysipelotrichales</taxon>
        <taxon>Erysipelotrichaceae</taxon>
        <taxon>Intestinibaculum</taxon>
    </lineage>
</organism>
<keyword evidence="3 12" id="KW-0808">Transferase</keyword>
<evidence type="ECO:0000313" key="15">
    <source>
        <dbReference type="Proteomes" id="UP000268059"/>
    </source>
</evidence>
<comment type="subcellular location">
    <subcellularLocation>
        <location evidence="12">Cytoplasm</location>
    </subcellularLocation>
</comment>
<evidence type="ECO:0000256" key="4">
    <source>
        <dbReference type="ARBA" id="ARBA00022695"/>
    </source>
</evidence>
<reference evidence="14 15" key="1">
    <citation type="submission" date="2018-11" db="EMBL/GenBank/DDBJ databases">
        <title>Novel Erysipelotrichaceae bacterium isolated from small intestine of a swine.</title>
        <authorList>
            <person name="Kim J.S."/>
            <person name="Choe H."/>
            <person name="Lee Y.R."/>
            <person name="Kim K.M."/>
            <person name="Park D.S."/>
        </authorList>
    </citation>
    <scope>NUCLEOTIDE SEQUENCE [LARGE SCALE GENOMIC DNA]</scope>
    <source>
        <strain evidence="14 15">SG0102</strain>
    </source>
</reference>
<dbReference type="PROSITE" id="PS50173">
    <property type="entry name" value="UMUC"/>
    <property type="match status" value="1"/>
</dbReference>
<dbReference type="EMBL" id="AP019309">
    <property type="protein sequence ID" value="BBH26623.1"/>
    <property type="molecule type" value="Genomic_DNA"/>
</dbReference>
<dbReference type="Gene3D" id="3.30.1490.100">
    <property type="entry name" value="DNA polymerase, Y-family, little finger domain"/>
    <property type="match status" value="1"/>
</dbReference>
<proteinExistence type="inferred from homology"/>
<evidence type="ECO:0000256" key="5">
    <source>
        <dbReference type="ARBA" id="ARBA00022705"/>
    </source>
</evidence>
<dbReference type="Proteomes" id="UP000268059">
    <property type="component" value="Chromosome"/>
</dbReference>
<dbReference type="InterPro" id="IPR036775">
    <property type="entry name" value="DNA_pol_Y-fam_lit_finger_sf"/>
</dbReference>
<dbReference type="InterPro" id="IPR001126">
    <property type="entry name" value="UmuC"/>
</dbReference>
<protein>
    <recommendedName>
        <fullName evidence="12">DNA polymerase IV</fullName>
        <shortName evidence="12">Pol IV</shortName>
        <ecNumber evidence="12">2.7.7.7</ecNumber>
    </recommendedName>
</protein>
<dbReference type="NCBIfam" id="NF002492">
    <property type="entry name" value="PRK01810.1"/>
    <property type="match status" value="1"/>
</dbReference>
<dbReference type="InParanoid" id="A0A3G9JNP0"/>
<evidence type="ECO:0000256" key="7">
    <source>
        <dbReference type="ARBA" id="ARBA00022763"/>
    </source>
</evidence>
<dbReference type="InterPro" id="IPR050116">
    <property type="entry name" value="DNA_polymerase-Y"/>
</dbReference>
<dbReference type="CDD" id="cd03586">
    <property type="entry name" value="PolY_Pol_IV_kappa"/>
    <property type="match status" value="1"/>
</dbReference>
<dbReference type="GO" id="GO:0042276">
    <property type="term" value="P:error-prone translesion synthesis"/>
    <property type="evidence" value="ECO:0007669"/>
    <property type="project" value="TreeGrafter"/>
</dbReference>
<dbReference type="GO" id="GO:0006261">
    <property type="term" value="P:DNA-templated DNA replication"/>
    <property type="evidence" value="ECO:0007669"/>
    <property type="project" value="UniProtKB-UniRule"/>
</dbReference>
<dbReference type="InterPro" id="IPR043502">
    <property type="entry name" value="DNA/RNA_pol_sf"/>
</dbReference>
<dbReference type="AlphaFoldDB" id="A0A3G9JNP0"/>
<dbReference type="Pfam" id="PF00817">
    <property type="entry name" value="IMS"/>
    <property type="match status" value="1"/>
</dbReference>
<comment type="subunit">
    <text evidence="12">Monomer.</text>
</comment>
<dbReference type="HAMAP" id="MF_01113">
    <property type="entry name" value="DNApol_IV"/>
    <property type="match status" value="1"/>
</dbReference>
<evidence type="ECO:0000256" key="10">
    <source>
        <dbReference type="ARBA" id="ARBA00023204"/>
    </source>
</evidence>
<dbReference type="GO" id="GO:0000287">
    <property type="term" value="F:magnesium ion binding"/>
    <property type="evidence" value="ECO:0007669"/>
    <property type="project" value="UniProtKB-UniRule"/>
</dbReference>
<dbReference type="RefSeq" id="WP_125119466.1">
    <property type="nucleotide sequence ID" value="NZ_AP019309.1"/>
</dbReference>
<keyword evidence="15" id="KW-1185">Reference proteome</keyword>
<dbReference type="InterPro" id="IPR043128">
    <property type="entry name" value="Rev_trsase/Diguanyl_cyclase"/>
</dbReference>
<keyword evidence="9 12" id="KW-0239">DNA-directed DNA polymerase</keyword>
<feature type="active site" evidence="12">
    <location>
        <position position="103"/>
    </location>
</feature>
<evidence type="ECO:0000256" key="3">
    <source>
        <dbReference type="ARBA" id="ARBA00022679"/>
    </source>
</evidence>
<evidence type="ECO:0000256" key="2">
    <source>
        <dbReference type="ARBA" id="ARBA00022457"/>
    </source>
</evidence>
<dbReference type="KEGG" id="ebm:SG0102_15570"/>
<dbReference type="PANTHER" id="PTHR11076:SF33">
    <property type="entry name" value="DNA POLYMERASE KAPPA"/>
    <property type="match status" value="1"/>
</dbReference>
<keyword evidence="6 12" id="KW-0479">Metal-binding</keyword>
<dbReference type="GO" id="GO:0006281">
    <property type="term" value="P:DNA repair"/>
    <property type="evidence" value="ECO:0007669"/>
    <property type="project" value="UniProtKB-UniRule"/>
</dbReference>
<evidence type="ECO:0000313" key="14">
    <source>
        <dbReference type="EMBL" id="BBH26623.1"/>
    </source>
</evidence>
<dbReference type="PANTHER" id="PTHR11076">
    <property type="entry name" value="DNA REPAIR POLYMERASE UMUC / TRANSFERASE FAMILY MEMBER"/>
    <property type="match status" value="1"/>
</dbReference>
<keyword evidence="12" id="KW-0963">Cytoplasm</keyword>
<keyword evidence="5 12" id="KW-0235">DNA replication</keyword>
<dbReference type="GO" id="GO:0003887">
    <property type="term" value="F:DNA-directed DNA polymerase activity"/>
    <property type="evidence" value="ECO:0007669"/>
    <property type="project" value="UniProtKB-UniRule"/>
</dbReference>
<feature type="binding site" evidence="12">
    <location>
        <position position="8"/>
    </location>
    <ligand>
        <name>Mg(2+)</name>
        <dbReference type="ChEBI" id="CHEBI:18420"/>
    </ligand>
</feature>
<dbReference type="FunFam" id="3.30.1490.100:FF:000004">
    <property type="entry name" value="DNA polymerase IV"/>
    <property type="match status" value="1"/>
</dbReference>
<dbReference type="OrthoDB" id="9808813at2"/>
<dbReference type="SUPFAM" id="SSF100879">
    <property type="entry name" value="Lesion bypass DNA polymerase (Y-family), little finger domain"/>
    <property type="match status" value="1"/>
</dbReference>
<sequence>MRVIFHIDMNAFFANCEISQHPEYAHKPMVIAHDSRRSVVSTASYEARKFGIHSAMPLYLAKQKCPQLLIVEPHFDLYRRLSHAFFKIVSSYSYIMEVASIDECYVNVSDYIIEHHIHPADLALEIQQRIMRELHLPCSIGIAPNKFLAKMASDMRKPMGITMLTRSNIKQLLWPLPVDAFFGIGKKTAPKLKAAGIETIGDVANYANYQTLRQLLGRHALIYYNKANGRDDAKVIYQETDVKSIGNTTTFEEDISDEKLLEDRFKEIALNVSSRAQKSNMVSNNISITIRYDLANHITRQMNISSYTNDFERIFSYAMMLFREHYNHKPVRLIGITLNNVVRKDQLKIQMSIFDEPVKEEPHELKVDDIIKTFNKENDFHLMKASSLLKGEKTH</sequence>
<dbReference type="GO" id="GO:0005829">
    <property type="term" value="C:cytosol"/>
    <property type="evidence" value="ECO:0007669"/>
    <property type="project" value="TreeGrafter"/>
</dbReference>
<dbReference type="SUPFAM" id="SSF56672">
    <property type="entry name" value="DNA/RNA polymerases"/>
    <property type="match status" value="1"/>
</dbReference>
<feature type="domain" description="UmuC" evidence="13">
    <location>
        <begin position="4"/>
        <end position="185"/>
    </location>
</feature>
<dbReference type="InterPro" id="IPR022880">
    <property type="entry name" value="DNApol_IV"/>
</dbReference>
<keyword evidence="7 12" id="KW-0227">DNA damage</keyword>
<comment type="cofactor">
    <cofactor evidence="12">
        <name>Mg(2+)</name>
        <dbReference type="ChEBI" id="CHEBI:18420"/>
    </cofactor>
    <text evidence="12">Binds 2 magnesium ions per subunit.</text>
</comment>
<dbReference type="Gene3D" id="3.40.1170.60">
    <property type="match status" value="1"/>
</dbReference>
<dbReference type="GO" id="GO:0009432">
    <property type="term" value="P:SOS response"/>
    <property type="evidence" value="ECO:0007669"/>
    <property type="project" value="TreeGrafter"/>
</dbReference>
<dbReference type="InterPro" id="IPR017961">
    <property type="entry name" value="DNA_pol_Y-fam_little_finger"/>
</dbReference>
<dbReference type="Pfam" id="PF11799">
    <property type="entry name" value="IMS_C"/>
    <property type="match status" value="1"/>
</dbReference>
<accession>A0A3G9JNP0</accession>
<evidence type="ECO:0000256" key="9">
    <source>
        <dbReference type="ARBA" id="ARBA00022932"/>
    </source>
</evidence>
<keyword evidence="12" id="KW-0238">DNA-binding</keyword>
<evidence type="ECO:0000256" key="11">
    <source>
        <dbReference type="ARBA" id="ARBA00049244"/>
    </source>
</evidence>
<dbReference type="Pfam" id="PF11798">
    <property type="entry name" value="IMS_HHH"/>
    <property type="match status" value="1"/>
</dbReference>
<evidence type="ECO:0000256" key="6">
    <source>
        <dbReference type="ARBA" id="ARBA00022723"/>
    </source>
</evidence>
<dbReference type="GO" id="GO:0003684">
    <property type="term" value="F:damaged DNA binding"/>
    <property type="evidence" value="ECO:0007669"/>
    <property type="project" value="InterPro"/>
</dbReference>
<dbReference type="FunCoup" id="A0A3G9JNP0">
    <property type="interactions" value="388"/>
</dbReference>
<dbReference type="Gene3D" id="1.10.150.20">
    <property type="entry name" value="5' to 3' exonuclease, C-terminal subdomain"/>
    <property type="match status" value="1"/>
</dbReference>
<keyword evidence="8 12" id="KW-0460">Magnesium</keyword>
<dbReference type="NCBIfam" id="NF002677">
    <property type="entry name" value="PRK02406.1"/>
    <property type="match status" value="1"/>
</dbReference>
<dbReference type="EC" id="2.7.7.7" evidence="12"/>
<dbReference type="InterPro" id="IPR024728">
    <property type="entry name" value="PolY_HhH_motif"/>
</dbReference>
<keyword evidence="10 12" id="KW-0234">DNA repair</keyword>
<comment type="catalytic activity">
    <reaction evidence="11 12">
        <text>DNA(n) + a 2'-deoxyribonucleoside 5'-triphosphate = DNA(n+1) + diphosphate</text>
        <dbReference type="Rhea" id="RHEA:22508"/>
        <dbReference type="Rhea" id="RHEA-COMP:17339"/>
        <dbReference type="Rhea" id="RHEA-COMP:17340"/>
        <dbReference type="ChEBI" id="CHEBI:33019"/>
        <dbReference type="ChEBI" id="CHEBI:61560"/>
        <dbReference type="ChEBI" id="CHEBI:173112"/>
        <dbReference type="EC" id="2.7.7.7"/>
    </reaction>
</comment>
<feature type="binding site" evidence="12">
    <location>
        <position position="102"/>
    </location>
    <ligand>
        <name>Mg(2+)</name>
        <dbReference type="ChEBI" id="CHEBI:18420"/>
    </ligand>
</feature>
<evidence type="ECO:0000256" key="8">
    <source>
        <dbReference type="ARBA" id="ARBA00022842"/>
    </source>
</evidence>
<comment type="similarity">
    <text evidence="1 12">Belongs to the DNA polymerase type-Y family.</text>
</comment>
<evidence type="ECO:0000259" key="13">
    <source>
        <dbReference type="PROSITE" id="PS50173"/>
    </source>
</evidence>
<name>A0A3G9JNP0_9FIRM</name>
<evidence type="ECO:0000256" key="1">
    <source>
        <dbReference type="ARBA" id="ARBA00010945"/>
    </source>
</evidence>